<proteinExistence type="predicted"/>
<protein>
    <submittedName>
        <fullName evidence="1">Uncharacterized protein</fullName>
    </submittedName>
</protein>
<reference evidence="1" key="1">
    <citation type="submission" date="2014-05" db="EMBL/GenBank/DDBJ databases">
        <authorList>
            <person name="Chronopoulou M."/>
        </authorList>
    </citation>
    <scope>NUCLEOTIDE SEQUENCE</scope>
    <source>
        <tissue evidence="1">Whole organism</tissue>
    </source>
</reference>
<sequence length="63" mass="7277">MATANYVGQFCYIKGDLKQKDGGERSEEMDLRGKTFNSWLFGWIPPPEQSEIWICIHPSLPFL</sequence>
<organism evidence="1">
    <name type="scientific">Lepeophtheirus salmonis</name>
    <name type="common">Salmon louse</name>
    <name type="synonym">Caligus salmonis</name>
    <dbReference type="NCBI Taxonomy" id="72036"/>
    <lineage>
        <taxon>Eukaryota</taxon>
        <taxon>Metazoa</taxon>
        <taxon>Ecdysozoa</taxon>
        <taxon>Arthropoda</taxon>
        <taxon>Crustacea</taxon>
        <taxon>Multicrustacea</taxon>
        <taxon>Hexanauplia</taxon>
        <taxon>Copepoda</taxon>
        <taxon>Siphonostomatoida</taxon>
        <taxon>Caligidae</taxon>
        <taxon>Lepeophtheirus</taxon>
    </lineage>
</organism>
<dbReference type="EMBL" id="HACA01030997">
    <property type="protein sequence ID" value="CDW48358.1"/>
    <property type="molecule type" value="Transcribed_RNA"/>
</dbReference>
<evidence type="ECO:0000313" key="1">
    <source>
        <dbReference type="EMBL" id="CDW48358.1"/>
    </source>
</evidence>
<accession>A0A0K2VCX0</accession>
<dbReference type="AlphaFoldDB" id="A0A0K2VCX0"/>
<name>A0A0K2VCX0_LEPSM</name>